<name>A0ABV9CQY0_9ACTN</name>
<keyword evidence="1" id="KW-0472">Membrane</keyword>
<organism evidence="2 3">
    <name type="scientific">Sphaerisporangium dianthi</name>
    <dbReference type="NCBI Taxonomy" id="1436120"/>
    <lineage>
        <taxon>Bacteria</taxon>
        <taxon>Bacillati</taxon>
        <taxon>Actinomycetota</taxon>
        <taxon>Actinomycetes</taxon>
        <taxon>Streptosporangiales</taxon>
        <taxon>Streptosporangiaceae</taxon>
        <taxon>Sphaerisporangium</taxon>
    </lineage>
</organism>
<sequence length="134" mass="14045">MPSRPAGTVVWVLVLLLAGSAGVALSLATAPVASEATSRDQMDSPYLIPVFLVLALLTALVEWLAGRRGFWWGLVAPLPFLVWFVMGVVRGAGGEQGLWPVGLIFLLVLALVHAGIALAAVSVVPKHRRGPTAS</sequence>
<evidence type="ECO:0000313" key="2">
    <source>
        <dbReference type="EMBL" id="MFC4535469.1"/>
    </source>
</evidence>
<evidence type="ECO:0000313" key="3">
    <source>
        <dbReference type="Proteomes" id="UP001596004"/>
    </source>
</evidence>
<feature type="transmembrane region" description="Helical" evidence="1">
    <location>
        <begin position="46"/>
        <end position="65"/>
    </location>
</feature>
<gene>
    <name evidence="2" type="ORF">ACFO60_32295</name>
</gene>
<evidence type="ECO:0008006" key="4">
    <source>
        <dbReference type="Google" id="ProtNLM"/>
    </source>
</evidence>
<keyword evidence="1" id="KW-1133">Transmembrane helix</keyword>
<protein>
    <recommendedName>
        <fullName evidence="4">Integral membrane protein</fullName>
    </recommendedName>
</protein>
<feature type="transmembrane region" description="Helical" evidence="1">
    <location>
        <begin position="101"/>
        <end position="124"/>
    </location>
</feature>
<dbReference type="EMBL" id="JBHSFP010000031">
    <property type="protein sequence ID" value="MFC4535469.1"/>
    <property type="molecule type" value="Genomic_DNA"/>
</dbReference>
<keyword evidence="3" id="KW-1185">Reference proteome</keyword>
<comment type="caution">
    <text evidence="2">The sequence shown here is derived from an EMBL/GenBank/DDBJ whole genome shotgun (WGS) entry which is preliminary data.</text>
</comment>
<feature type="transmembrane region" description="Helical" evidence="1">
    <location>
        <begin position="70"/>
        <end position="89"/>
    </location>
</feature>
<reference evidence="3" key="1">
    <citation type="journal article" date="2019" name="Int. J. Syst. Evol. Microbiol.">
        <title>The Global Catalogue of Microorganisms (GCM) 10K type strain sequencing project: providing services to taxonomists for standard genome sequencing and annotation.</title>
        <authorList>
            <consortium name="The Broad Institute Genomics Platform"/>
            <consortium name="The Broad Institute Genome Sequencing Center for Infectious Disease"/>
            <person name="Wu L."/>
            <person name="Ma J."/>
        </authorList>
    </citation>
    <scope>NUCLEOTIDE SEQUENCE [LARGE SCALE GENOMIC DNA]</scope>
    <source>
        <strain evidence="3">CGMCC 4.7132</strain>
    </source>
</reference>
<dbReference type="Proteomes" id="UP001596004">
    <property type="component" value="Unassembled WGS sequence"/>
</dbReference>
<accession>A0ABV9CQY0</accession>
<dbReference type="RefSeq" id="WP_380848085.1">
    <property type="nucleotide sequence ID" value="NZ_JBHSFP010000031.1"/>
</dbReference>
<evidence type="ECO:0000256" key="1">
    <source>
        <dbReference type="SAM" id="Phobius"/>
    </source>
</evidence>
<proteinExistence type="predicted"/>
<keyword evidence="1" id="KW-0812">Transmembrane</keyword>